<evidence type="ECO:0000313" key="8">
    <source>
        <dbReference type="Proteomes" id="UP000095419"/>
    </source>
</evidence>
<accession>A0A173ZXP5</accession>
<dbReference type="PANTHER" id="PTHR30349">
    <property type="entry name" value="PHAGE INTEGRASE-RELATED"/>
    <property type="match status" value="1"/>
</dbReference>
<evidence type="ECO:0000256" key="5">
    <source>
        <dbReference type="SAM" id="Phobius"/>
    </source>
</evidence>
<dbReference type="Gene3D" id="1.10.443.10">
    <property type="entry name" value="Intergrase catalytic core"/>
    <property type="match status" value="1"/>
</dbReference>
<feature type="transmembrane region" description="Helical" evidence="5">
    <location>
        <begin position="23"/>
        <end position="42"/>
    </location>
</feature>
<dbReference type="PANTHER" id="PTHR30349:SF64">
    <property type="entry name" value="PROPHAGE INTEGRASE INTD-RELATED"/>
    <property type="match status" value="1"/>
</dbReference>
<gene>
    <name evidence="7" type="ORF">ERS417307_00611</name>
</gene>
<dbReference type="Proteomes" id="UP000095419">
    <property type="component" value="Unassembled WGS sequence"/>
</dbReference>
<dbReference type="InterPro" id="IPR011010">
    <property type="entry name" value="DNA_brk_join_enz"/>
</dbReference>
<keyword evidence="5" id="KW-0812">Transmembrane</keyword>
<keyword evidence="1" id="KW-0229">DNA integration</keyword>
<dbReference type="InterPro" id="IPR013762">
    <property type="entry name" value="Integrase-like_cat_sf"/>
</dbReference>
<dbReference type="InterPro" id="IPR025269">
    <property type="entry name" value="SAM-like_dom"/>
</dbReference>
<evidence type="ECO:0000256" key="3">
    <source>
        <dbReference type="ARBA" id="ARBA00023172"/>
    </source>
</evidence>
<feature type="domain" description="Core-binding (CB)" evidence="6">
    <location>
        <begin position="64"/>
        <end position="147"/>
    </location>
</feature>
<evidence type="ECO:0000313" key="7">
    <source>
        <dbReference type="EMBL" id="CUN80360.1"/>
    </source>
</evidence>
<dbReference type="PROSITE" id="PS51900">
    <property type="entry name" value="CB"/>
    <property type="match status" value="1"/>
</dbReference>
<dbReference type="InterPro" id="IPR044068">
    <property type="entry name" value="CB"/>
</dbReference>
<dbReference type="Gene3D" id="1.10.150.130">
    <property type="match status" value="1"/>
</dbReference>
<keyword evidence="2 4" id="KW-0238">DNA-binding</keyword>
<dbReference type="GO" id="GO:0006310">
    <property type="term" value="P:DNA recombination"/>
    <property type="evidence" value="ECO:0007669"/>
    <property type="project" value="UniProtKB-KW"/>
</dbReference>
<dbReference type="GO" id="GO:0015074">
    <property type="term" value="P:DNA integration"/>
    <property type="evidence" value="ECO:0007669"/>
    <property type="project" value="UniProtKB-KW"/>
</dbReference>
<evidence type="ECO:0000256" key="1">
    <source>
        <dbReference type="ARBA" id="ARBA00022908"/>
    </source>
</evidence>
<reference evidence="7 8" key="1">
    <citation type="submission" date="2015-09" db="EMBL/GenBank/DDBJ databases">
        <authorList>
            <consortium name="Pathogen Informatics"/>
        </authorList>
    </citation>
    <scope>NUCLEOTIDE SEQUENCE [LARGE SCALE GENOMIC DNA]</scope>
    <source>
        <strain evidence="7 8">2789STDY5608791</strain>
    </source>
</reference>
<dbReference type="GO" id="GO:0003677">
    <property type="term" value="F:DNA binding"/>
    <property type="evidence" value="ECO:0007669"/>
    <property type="project" value="UniProtKB-UniRule"/>
</dbReference>
<evidence type="ECO:0000256" key="2">
    <source>
        <dbReference type="ARBA" id="ARBA00023125"/>
    </source>
</evidence>
<keyword evidence="3" id="KW-0233">DNA recombination</keyword>
<dbReference type="AlphaFoldDB" id="A0A173ZXP5"/>
<sequence>MCPDARAHSCIPTKSYIFASRKLYQNNSTILFTLIFLFMASIKNRPKLAATQSKQAKNSTSPKATLQPFMQENIDRMHRLGKVRTGETYTCTLNSFMRFRQGKDVFWEDFDADLMASYEAYLKSTGVGMNTISFYNRILRAVYNRAVEKGFTKQVFPFKHVYTGVEKTIKRGLPINTIRNIRNMDLSHCRTLDYARDMFLFSFYTRGMSFVDMAYLKKNDLKNGVLIYRRKKTGQQLCIRWERHMQDILEKYPMSQESPYLLPIILKAGEEERKQYNNALHLVNKKLKFISNSLQLTIPLTMYVARHSWATVAKSRNIPLSVISEGMGHDSENTTLIYLASLNTEIIDKANKLILNLL</sequence>
<keyword evidence="5" id="KW-0472">Membrane</keyword>
<evidence type="ECO:0000259" key="6">
    <source>
        <dbReference type="PROSITE" id="PS51900"/>
    </source>
</evidence>
<name>A0A173ZXP5_BACUN</name>
<dbReference type="InterPro" id="IPR050090">
    <property type="entry name" value="Tyrosine_recombinase_XerCD"/>
</dbReference>
<dbReference type="Pfam" id="PF13102">
    <property type="entry name" value="Phage_int_SAM_5"/>
    <property type="match status" value="1"/>
</dbReference>
<organism evidence="7 8">
    <name type="scientific">Bacteroides uniformis</name>
    <dbReference type="NCBI Taxonomy" id="820"/>
    <lineage>
        <taxon>Bacteria</taxon>
        <taxon>Pseudomonadati</taxon>
        <taxon>Bacteroidota</taxon>
        <taxon>Bacteroidia</taxon>
        <taxon>Bacteroidales</taxon>
        <taxon>Bacteroidaceae</taxon>
        <taxon>Bacteroides</taxon>
    </lineage>
</organism>
<evidence type="ECO:0000256" key="4">
    <source>
        <dbReference type="PROSITE-ProRule" id="PRU01248"/>
    </source>
</evidence>
<dbReference type="InterPro" id="IPR010998">
    <property type="entry name" value="Integrase_recombinase_N"/>
</dbReference>
<dbReference type="SUPFAM" id="SSF56349">
    <property type="entry name" value="DNA breaking-rejoining enzymes"/>
    <property type="match status" value="1"/>
</dbReference>
<dbReference type="EMBL" id="CYZF01000002">
    <property type="protein sequence ID" value="CUN80360.1"/>
    <property type="molecule type" value="Genomic_DNA"/>
</dbReference>
<protein>
    <submittedName>
        <fullName evidence="7">Integrase</fullName>
    </submittedName>
</protein>
<proteinExistence type="predicted"/>
<keyword evidence="5" id="KW-1133">Transmembrane helix</keyword>